<dbReference type="EMBL" id="JBBHLL010000723">
    <property type="protein sequence ID" value="KAK7798177.1"/>
    <property type="molecule type" value="Genomic_DNA"/>
</dbReference>
<organism evidence="1 2">
    <name type="scientific">Myodes glareolus</name>
    <name type="common">Bank vole</name>
    <name type="synonym">Clethrionomys glareolus</name>
    <dbReference type="NCBI Taxonomy" id="447135"/>
    <lineage>
        <taxon>Eukaryota</taxon>
        <taxon>Metazoa</taxon>
        <taxon>Chordata</taxon>
        <taxon>Craniata</taxon>
        <taxon>Vertebrata</taxon>
        <taxon>Euteleostomi</taxon>
        <taxon>Mammalia</taxon>
        <taxon>Eutheria</taxon>
        <taxon>Euarchontoglires</taxon>
        <taxon>Glires</taxon>
        <taxon>Rodentia</taxon>
        <taxon>Myomorpha</taxon>
        <taxon>Muroidea</taxon>
        <taxon>Cricetidae</taxon>
        <taxon>Arvicolinae</taxon>
        <taxon>Myodes</taxon>
    </lineage>
</organism>
<sequence>MRRTSLATLMRFPFTRDCTLPKILMFEQSKCKTMMATTMYRIIPAGDFKDCQQLIQAYSNPADLSFRDSGQTLVNLSKQHAGHMKTKIFPQKDGLVALRRKAAKAVAHELVLCHLVLKATLEAVDLNQLFTCCKIHCATDGLEYPFHRPNRHPYQSSPESWAFSRITKCERMKGSQLYNPRTNIPASETKRM</sequence>
<proteinExistence type="predicted"/>
<accession>A0AAW0HAW0</accession>
<evidence type="ECO:0000313" key="1">
    <source>
        <dbReference type="EMBL" id="KAK7798177.1"/>
    </source>
</evidence>
<feature type="non-terminal residue" evidence="1">
    <location>
        <position position="192"/>
    </location>
</feature>
<name>A0AAW0HAW0_MYOGA</name>
<comment type="caution">
    <text evidence="1">The sequence shown here is derived from an EMBL/GenBank/DDBJ whole genome shotgun (WGS) entry which is preliminary data.</text>
</comment>
<dbReference type="Proteomes" id="UP001488838">
    <property type="component" value="Unassembled WGS sequence"/>
</dbReference>
<dbReference type="AlphaFoldDB" id="A0AAW0HAW0"/>
<evidence type="ECO:0000313" key="2">
    <source>
        <dbReference type="Proteomes" id="UP001488838"/>
    </source>
</evidence>
<gene>
    <name evidence="1" type="ORF">U0070_012480</name>
</gene>
<keyword evidence="2" id="KW-1185">Reference proteome</keyword>
<reference evidence="1 2" key="1">
    <citation type="journal article" date="2023" name="bioRxiv">
        <title>Conserved and derived expression patterns and positive selection on dental genes reveal complex evolutionary context of ever-growing rodent molars.</title>
        <authorList>
            <person name="Calamari Z.T."/>
            <person name="Song A."/>
            <person name="Cohen E."/>
            <person name="Akter M."/>
            <person name="Roy R.D."/>
            <person name="Hallikas O."/>
            <person name="Christensen M.M."/>
            <person name="Li P."/>
            <person name="Marangoni P."/>
            <person name="Jernvall J."/>
            <person name="Klein O.D."/>
        </authorList>
    </citation>
    <scope>NUCLEOTIDE SEQUENCE [LARGE SCALE GENOMIC DNA]</scope>
    <source>
        <strain evidence="1">V071</strain>
    </source>
</reference>
<protein>
    <submittedName>
        <fullName evidence="1">Uncharacterized protein</fullName>
    </submittedName>
</protein>